<feature type="domain" description="DUF3347" evidence="2">
    <location>
        <begin position="61"/>
        <end position="136"/>
    </location>
</feature>
<dbReference type="Pfam" id="PF11827">
    <property type="entry name" value="DUF3347"/>
    <property type="match status" value="1"/>
</dbReference>
<comment type="caution">
    <text evidence="3">The sequence shown here is derived from an EMBL/GenBank/DDBJ whole genome shotgun (WGS) entry which is preliminary data.</text>
</comment>
<gene>
    <name evidence="3" type="ORF">ACFS6J_06935</name>
</gene>
<feature type="compositionally biased region" description="Basic and acidic residues" evidence="1">
    <location>
        <begin position="31"/>
        <end position="51"/>
    </location>
</feature>
<keyword evidence="4" id="KW-1185">Reference proteome</keyword>
<sequence>MKTTDFKIGIAALAALFILASCNGESQSSKTENDHSQHQTVAERDNPQAPKTKNEALDALYPHYLALQEALVAGDISKAKEAGLLVEEAGKHVDGAKDLQEAASQVLSAENIDSQRDAFSSLSNALIELIKTHGVATGEFYVAHCPMAFNDKGANWLSPTKSIKNPYFGDKMLNCGSVEETLRKL</sequence>
<organism evidence="3 4">
    <name type="scientific">Olivibacter jilunii</name>
    <dbReference type="NCBI Taxonomy" id="985016"/>
    <lineage>
        <taxon>Bacteria</taxon>
        <taxon>Pseudomonadati</taxon>
        <taxon>Bacteroidota</taxon>
        <taxon>Sphingobacteriia</taxon>
        <taxon>Sphingobacteriales</taxon>
        <taxon>Sphingobacteriaceae</taxon>
        <taxon>Olivibacter</taxon>
    </lineage>
</organism>
<dbReference type="PROSITE" id="PS51257">
    <property type="entry name" value="PROKAR_LIPOPROTEIN"/>
    <property type="match status" value="1"/>
</dbReference>
<dbReference type="Proteomes" id="UP001597560">
    <property type="component" value="Unassembled WGS sequence"/>
</dbReference>
<dbReference type="InterPro" id="IPR021782">
    <property type="entry name" value="DUF3347"/>
</dbReference>
<dbReference type="RefSeq" id="WP_013666069.1">
    <property type="nucleotide sequence ID" value="NZ_JAHVDN010000001.1"/>
</dbReference>
<proteinExistence type="predicted"/>
<name>A0ABW6AWA5_9SPHI</name>
<evidence type="ECO:0000256" key="1">
    <source>
        <dbReference type="SAM" id="MobiDB-lite"/>
    </source>
</evidence>
<protein>
    <submittedName>
        <fullName evidence="3">DUF3347 domain-containing protein</fullName>
    </submittedName>
</protein>
<feature type="region of interest" description="Disordered" evidence="1">
    <location>
        <begin position="26"/>
        <end position="51"/>
    </location>
</feature>
<dbReference type="EMBL" id="JBHUPA010000002">
    <property type="protein sequence ID" value="MFD2961512.1"/>
    <property type="molecule type" value="Genomic_DNA"/>
</dbReference>
<reference evidence="4" key="1">
    <citation type="journal article" date="2019" name="Int. J. Syst. Evol. Microbiol.">
        <title>The Global Catalogue of Microorganisms (GCM) 10K type strain sequencing project: providing services to taxonomists for standard genome sequencing and annotation.</title>
        <authorList>
            <consortium name="The Broad Institute Genomics Platform"/>
            <consortium name="The Broad Institute Genome Sequencing Center for Infectious Disease"/>
            <person name="Wu L."/>
            <person name="Ma J."/>
        </authorList>
    </citation>
    <scope>NUCLEOTIDE SEQUENCE [LARGE SCALE GENOMIC DNA]</scope>
    <source>
        <strain evidence="4">KCTC 23098</strain>
    </source>
</reference>
<evidence type="ECO:0000259" key="2">
    <source>
        <dbReference type="Pfam" id="PF11827"/>
    </source>
</evidence>
<evidence type="ECO:0000313" key="4">
    <source>
        <dbReference type="Proteomes" id="UP001597560"/>
    </source>
</evidence>
<evidence type="ECO:0000313" key="3">
    <source>
        <dbReference type="EMBL" id="MFD2961512.1"/>
    </source>
</evidence>
<accession>A0ABW6AWA5</accession>